<evidence type="ECO:0000313" key="1">
    <source>
        <dbReference type="EMBL" id="OAM98781.1"/>
    </source>
</evidence>
<dbReference type="SUPFAM" id="SSF52540">
    <property type="entry name" value="P-loop containing nucleoside triphosphate hydrolases"/>
    <property type="match status" value="1"/>
</dbReference>
<dbReference type="RefSeq" id="WP_069668020.1">
    <property type="nucleotide sequence ID" value="NZ_JAPFIM010000022.1"/>
</dbReference>
<dbReference type="Proteomes" id="UP000094761">
    <property type="component" value="Unassembled WGS sequence"/>
</dbReference>
<name>A0A178JA58_9VIBR</name>
<dbReference type="GeneID" id="78076943"/>
<gene>
    <name evidence="1" type="ORF">AZ468_14590</name>
</gene>
<dbReference type="AlphaFoldDB" id="A0A178JA58"/>
<dbReference type="OrthoDB" id="5813818at2"/>
<dbReference type="Gene3D" id="3.40.50.300">
    <property type="entry name" value="P-loop containing nucleotide triphosphate hydrolases"/>
    <property type="match status" value="1"/>
</dbReference>
<dbReference type="EMBL" id="LUAX01000005">
    <property type="protein sequence ID" value="OAM98781.1"/>
    <property type="molecule type" value="Genomic_DNA"/>
</dbReference>
<protein>
    <submittedName>
        <fullName evidence="1">Uncharacterized protein</fullName>
    </submittedName>
</protein>
<organism evidence="1 2">
    <name type="scientific">Vibrio europaeus</name>
    <dbReference type="NCBI Taxonomy" id="300876"/>
    <lineage>
        <taxon>Bacteria</taxon>
        <taxon>Pseudomonadati</taxon>
        <taxon>Pseudomonadota</taxon>
        <taxon>Gammaproteobacteria</taxon>
        <taxon>Vibrionales</taxon>
        <taxon>Vibrionaceae</taxon>
        <taxon>Vibrio</taxon>
        <taxon>Vibrio oreintalis group</taxon>
    </lineage>
</organism>
<proteinExistence type="predicted"/>
<evidence type="ECO:0000313" key="2">
    <source>
        <dbReference type="Proteomes" id="UP000094761"/>
    </source>
</evidence>
<comment type="caution">
    <text evidence="1">The sequence shown here is derived from an EMBL/GenBank/DDBJ whole genome shotgun (WGS) entry which is preliminary data.</text>
</comment>
<sequence>MAKNSRELEAKHTLYSATTGGGKTTAIQKSEVLRKANRIAIYDPYNAYHKLGRKSVIKTYSLKEFAITLHKLMHQKKPFVVSLCGVYGKPQLIVFAEILWQLADGTKELHTVIEELAASVTPRAIDGRVGELWRGGRQFGLVMHALFQRPQDVPKVVTNLSRYKWIGKVDNSSEAEWWSKQIDIPVEAIKNLKGWHYYFKETGKPAIYGKLQGARG</sequence>
<accession>A0A178JA58</accession>
<reference evidence="1 2" key="1">
    <citation type="submission" date="2016-03" db="EMBL/GenBank/DDBJ databases">
        <title>Draft genome sequence of the Vibrio tubiashii subs. europaeus.</title>
        <authorList>
            <person name="Spinard E."/>
            <person name="Dubert J."/>
            <person name="Nelson D.R."/>
            <person name="Barja J.L."/>
        </authorList>
    </citation>
    <scope>NUCLEOTIDE SEQUENCE [LARGE SCALE GENOMIC DNA]</scope>
    <source>
        <strain evidence="2">PP-638</strain>
    </source>
</reference>
<dbReference type="InterPro" id="IPR027417">
    <property type="entry name" value="P-loop_NTPase"/>
</dbReference>